<dbReference type="InterPro" id="IPR008928">
    <property type="entry name" value="6-hairpin_glycosidase_sf"/>
</dbReference>
<dbReference type="Gene3D" id="1.50.10.10">
    <property type="match status" value="1"/>
</dbReference>
<dbReference type="EMBL" id="UINC01212204">
    <property type="protein sequence ID" value="SVE36422.1"/>
    <property type="molecule type" value="Genomic_DNA"/>
</dbReference>
<accession>A0A383CW56</accession>
<protein>
    <recommendedName>
        <fullName evidence="2">Thioredoxin domain-containing protein</fullName>
    </recommendedName>
</protein>
<dbReference type="GO" id="GO:0005975">
    <property type="term" value="P:carbohydrate metabolic process"/>
    <property type="evidence" value="ECO:0007669"/>
    <property type="project" value="InterPro"/>
</dbReference>
<feature type="non-terminal residue" evidence="1">
    <location>
        <position position="238"/>
    </location>
</feature>
<evidence type="ECO:0000313" key="1">
    <source>
        <dbReference type="EMBL" id="SVE36422.1"/>
    </source>
</evidence>
<gene>
    <name evidence="1" type="ORF">METZ01_LOCUS489276</name>
</gene>
<name>A0A383CW56_9ZZZZ</name>
<feature type="non-terminal residue" evidence="1">
    <location>
        <position position="1"/>
    </location>
</feature>
<dbReference type="PANTHER" id="PTHR42899">
    <property type="entry name" value="SPERMATOGENESIS-ASSOCIATED PROTEIN 20"/>
    <property type="match status" value="1"/>
</dbReference>
<dbReference type="InterPro" id="IPR012341">
    <property type="entry name" value="6hp_glycosidase-like_sf"/>
</dbReference>
<dbReference type="AlphaFoldDB" id="A0A383CW56"/>
<reference evidence="1" key="1">
    <citation type="submission" date="2018-05" db="EMBL/GenBank/DDBJ databases">
        <authorList>
            <person name="Lanie J.A."/>
            <person name="Ng W.-L."/>
            <person name="Kazmierczak K.M."/>
            <person name="Andrzejewski T.M."/>
            <person name="Davidsen T.M."/>
            <person name="Wayne K.J."/>
            <person name="Tettelin H."/>
            <person name="Glass J.I."/>
            <person name="Rusch D."/>
            <person name="Podicherti R."/>
            <person name="Tsui H.-C.T."/>
            <person name="Winkler M.E."/>
        </authorList>
    </citation>
    <scope>NUCLEOTIDE SEQUENCE</scope>
</reference>
<evidence type="ECO:0008006" key="2">
    <source>
        <dbReference type="Google" id="ProtNLM"/>
    </source>
</evidence>
<dbReference type="InterPro" id="IPR024705">
    <property type="entry name" value="Ssp411"/>
</dbReference>
<proteinExistence type="predicted"/>
<organism evidence="1">
    <name type="scientific">marine metagenome</name>
    <dbReference type="NCBI Taxonomy" id="408172"/>
    <lineage>
        <taxon>unclassified sequences</taxon>
        <taxon>metagenomes</taxon>
        <taxon>ecological metagenomes</taxon>
    </lineage>
</organism>
<dbReference type="SUPFAM" id="SSF48208">
    <property type="entry name" value="Six-hairpin glycosidases"/>
    <property type="match status" value="1"/>
</dbReference>
<dbReference type="PANTHER" id="PTHR42899:SF1">
    <property type="entry name" value="SPERMATOGENESIS-ASSOCIATED PROTEIN 20"/>
    <property type="match status" value="1"/>
</dbReference>
<sequence>KRVHAPALLAALLGGPGGRPFQQKEIVTRTLDAIATRGLADPVEGGFYRYCERGDWSAPQVEKVLTVNADLLELYLSAARVFDQPEYEERAAAAIRFIHEAFADQDGGFFSSQRADPTYAALATREARLEHGSPSVDRTVYTDASARMVSAYVMAASVLDDSSLLEFAVATVDRVVTATYERGHGLGHVASGAPVVRGLLTDQVAASEALLDLYDACGQEVYLDMPQELMAYCEHEMW</sequence>